<keyword evidence="2" id="KW-1185">Reference proteome</keyword>
<proteinExistence type="predicted"/>
<evidence type="ECO:0000313" key="2">
    <source>
        <dbReference type="Proteomes" id="UP000076738"/>
    </source>
</evidence>
<protein>
    <submittedName>
        <fullName evidence="1">Uncharacterized protein</fullName>
    </submittedName>
</protein>
<evidence type="ECO:0000313" key="1">
    <source>
        <dbReference type="EMBL" id="KZO94819.1"/>
    </source>
</evidence>
<name>A0A167KN36_CALVF</name>
<dbReference type="AlphaFoldDB" id="A0A167KN36"/>
<dbReference type="EMBL" id="KV417292">
    <property type="protein sequence ID" value="KZO94819.1"/>
    <property type="molecule type" value="Genomic_DNA"/>
</dbReference>
<reference evidence="1 2" key="1">
    <citation type="journal article" date="2016" name="Mol. Biol. Evol.">
        <title>Comparative Genomics of Early-Diverging Mushroom-Forming Fungi Provides Insights into the Origins of Lignocellulose Decay Capabilities.</title>
        <authorList>
            <person name="Nagy L.G."/>
            <person name="Riley R."/>
            <person name="Tritt A."/>
            <person name="Adam C."/>
            <person name="Daum C."/>
            <person name="Floudas D."/>
            <person name="Sun H."/>
            <person name="Yadav J.S."/>
            <person name="Pangilinan J."/>
            <person name="Larsson K.H."/>
            <person name="Matsuura K."/>
            <person name="Barry K."/>
            <person name="Labutti K."/>
            <person name="Kuo R."/>
            <person name="Ohm R.A."/>
            <person name="Bhattacharya S.S."/>
            <person name="Shirouzu T."/>
            <person name="Yoshinaga Y."/>
            <person name="Martin F.M."/>
            <person name="Grigoriev I.V."/>
            <person name="Hibbett D.S."/>
        </authorList>
    </citation>
    <scope>NUCLEOTIDE SEQUENCE [LARGE SCALE GENOMIC DNA]</scope>
    <source>
        <strain evidence="1 2">TUFC12733</strain>
    </source>
</reference>
<accession>A0A167KN36</accession>
<dbReference type="Proteomes" id="UP000076738">
    <property type="component" value="Unassembled WGS sequence"/>
</dbReference>
<sequence>MQPVGWLQCEYNVYDTLMPSPASPSPAPLRHRSGRTHITTAARWRTAIRLIPRRAASIRRVIASSISAVRALRRTTVATVATIAAVAISVWSVVRWTIVVVGLPRSIVRATLGAVTTIAGRSTLPTLAISIVATTVRVARSPSTSPAAIVVIAGLTAVRLSSTHFATKFITAAFGIAPSTIRAASRASAVAISTTTECVRVVVSHISPATAAPTAAARPYQLDVGVVQSPRWHANSSEKDRSVRGDLLRVEVQNGQRMVILDIRQ</sequence>
<organism evidence="1 2">
    <name type="scientific">Calocera viscosa (strain TUFC12733)</name>
    <dbReference type="NCBI Taxonomy" id="1330018"/>
    <lineage>
        <taxon>Eukaryota</taxon>
        <taxon>Fungi</taxon>
        <taxon>Dikarya</taxon>
        <taxon>Basidiomycota</taxon>
        <taxon>Agaricomycotina</taxon>
        <taxon>Dacrymycetes</taxon>
        <taxon>Dacrymycetales</taxon>
        <taxon>Dacrymycetaceae</taxon>
        <taxon>Calocera</taxon>
    </lineage>
</organism>
<gene>
    <name evidence="1" type="ORF">CALVIDRAFT_191268</name>
</gene>